<sequence>MHTYAYSTKLWNQTRCLSTNEWIKKMWYVYTMEYYSAIKKNEIMAFAGKWMALETILLSEISQSQKTKGHMFSLICIC</sequence>
<reference evidence="1" key="2">
    <citation type="submission" date="2025-09" db="UniProtKB">
        <authorList>
            <consortium name="Ensembl"/>
        </authorList>
    </citation>
    <scope>IDENTIFICATION</scope>
</reference>
<dbReference type="GeneTree" id="ENSGT01150000286925"/>
<dbReference type="Ensembl" id="ENSSVLT00005007395.1">
    <property type="protein sequence ID" value="ENSSVLP00005006638.1"/>
    <property type="gene ID" value="ENSSVLG00005005403.1"/>
</dbReference>
<organism evidence="1 2">
    <name type="scientific">Sciurus vulgaris</name>
    <name type="common">Eurasian red squirrel</name>
    <dbReference type="NCBI Taxonomy" id="55149"/>
    <lineage>
        <taxon>Eukaryota</taxon>
        <taxon>Metazoa</taxon>
        <taxon>Chordata</taxon>
        <taxon>Craniata</taxon>
        <taxon>Vertebrata</taxon>
        <taxon>Euteleostomi</taxon>
        <taxon>Mammalia</taxon>
        <taxon>Eutheria</taxon>
        <taxon>Euarchontoglires</taxon>
        <taxon>Glires</taxon>
        <taxon>Rodentia</taxon>
        <taxon>Sciuromorpha</taxon>
        <taxon>Sciuridae</taxon>
        <taxon>Sciurinae</taxon>
        <taxon>Sciurini</taxon>
        <taxon>Sciurus</taxon>
    </lineage>
</organism>
<proteinExistence type="predicted"/>
<reference evidence="1" key="1">
    <citation type="submission" date="2025-08" db="UniProtKB">
        <authorList>
            <consortium name="Ensembl"/>
        </authorList>
    </citation>
    <scope>IDENTIFICATION</scope>
</reference>
<dbReference type="Proteomes" id="UP000694564">
    <property type="component" value="Chromosome 3"/>
</dbReference>
<dbReference type="AlphaFoldDB" id="A0A8D2B0I3"/>
<evidence type="ECO:0000313" key="1">
    <source>
        <dbReference type="Ensembl" id="ENSSVLP00005006638.1"/>
    </source>
</evidence>
<evidence type="ECO:0000313" key="2">
    <source>
        <dbReference type="Proteomes" id="UP000694564"/>
    </source>
</evidence>
<accession>A0A8D2B0I3</accession>
<keyword evidence="2" id="KW-1185">Reference proteome</keyword>
<evidence type="ECO:0008006" key="3">
    <source>
        <dbReference type="Google" id="ProtNLM"/>
    </source>
</evidence>
<name>A0A8D2B0I3_SCIVU</name>
<protein>
    <recommendedName>
        <fullName evidence="3">DUF1725 domain-containing protein</fullName>
    </recommendedName>
</protein>